<dbReference type="InterPro" id="IPR017441">
    <property type="entry name" value="Protein_kinase_ATP_BS"/>
</dbReference>
<evidence type="ECO:0000313" key="10">
    <source>
        <dbReference type="EMBL" id="NJQ15908.1"/>
    </source>
</evidence>
<dbReference type="PROSITE" id="PS00108">
    <property type="entry name" value="PROTEIN_KINASE_ST"/>
    <property type="match status" value="1"/>
</dbReference>
<sequence length="772" mass="80464">MQPLHSSDPTWVADYRALGRLGAGGMGMVLLGRSPGGSLAAIKLIRTEYADDPAFRTRFRREVAIARRVRNRWAVPVVAADTEAAAPWLATEFVPGPPLNEAIADHGPFPVPSVRALGVMLAEALEAVHEAGLVHRDLKPGNVLLGLDGPRLIDFGIARALDDTVLTATDVVVGSPGFLSPEQAQARTVGPASDLFSLGCVLAYAATGRRPFGSGPVEAMLFRTVYDEPELAAVPEPLRPAIEALLTKDPDQRLTAAALRAQWEGGAGGDEPAPDSWLPAPVTRLISDRSAEMLALPAADPTEIAGPPPGGADTGQAGTADSAGTPSGGFGPPLSTGGSGPYAPGSGTFGPSAPPPGTRAPAGPRRRQVLLGALATLAVIGAGAGATVLFSGDDDPDDRADGGDTDTGGEGRGRPANDRPQLAVGVQADLEGDGADVATAQIRGAELAVEHLNADGDHPFRYRLATADDSGTAAGAAEAAAALIDEADLIGVLGAGSPAALKASIDPYVKARLPLLTVSDGATIPKDSVFASARTSDQLQMTGVMTYVTQHDQGSTAVVHTGSEYSREVTQVIRNLLARTQTVHPVQLDPTAADHRATVRDLVSRQPECIIFGGDWEELVPFAQALDETGWDGYRVATHDAYDARLLERAGSAVEGWVLVAAVVDPTQFEAAAEFVAAYTDRFEESPPPYAAEAYDAVHVIAACAAELRQESGFSAVTRQDIVPSIRETRYRGITKTFTFEPADGRFTGNGAFFYRITDGAFVLLGTDVPQE</sequence>
<dbReference type="InterPro" id="IPR028081">
    <property type="entry name" value="Leu-bd"/>
</dbReference>
<protein>
    <submittedName>
        <fullName evidence="10">ABC transporter substrate-binding protein</fullName>
    </submittedName>
</protein>
<keyword evidence="11" id="KW-1185">Reference proteome</keyword>
<dbReference type="InterPro" id="IPR011009">
    <property type="entry name" value="Kinase-like_dom_sf"/>
</dbReference>
<evidence type="ECO:0000256" key="2">
    <source>
        <dbReference type="ARBA" id="ARBA00022679"/>
    </source>
</evidence>
<evidence type="ECO:0000256" key="1">
    <source>
        <dbReference type="ARBA" id="ARBA00010062"/>
    </source>
</evidence>
<dbReference type="Pfam" id="PF00069">
    <property type="entry name" value="Pkinase"/>
    <property type="match status" value="1"/>
</dbReference>
<keyword evidence="6 7" id="KW-0067">ATP-binding</keyword>
<dbReference type="InterPro" id="IPR008271">
    <property type="entry name" value="Ser/Thr_kinase_AS"/>
</dbReference>
<keyword evidence="3" id="KW-0732">Signal</keyword>
<dbReference type="Proteomes" id="UP000727056">
    <property type="component" value="Unassembled WGS sequence"/>
</dbReference>
<dbReference type="RefSeq" id="WP_168088661.1">
    <property type="nucleotide sequence ID" value="NZ_JAAVJC010000104.1"/>
</dbReference>
<dbReference type="CDD" id="cd14014">
    <property type="entry name" value="STKc_PknB_like"/>
    <property type="match status" value="1"/>
</dbReference>
<reference evidence="10 11" key="1">
    <citation type="submission" date="2020-03" db="EMBL/GenBank/DDBJ databases">
        <title>Draft genome of Streptomyces sp. ventii, isolated from the Axial Seamount in the Pacific Ocean, and resequencing of the two type strains Streptomyces lonarensis strain NCL 716 and Streptomyces bohaiensis strain 11A07.</title>
        <authorList>
            <person name="Loughran R.M."/>
            <person name="Pfannmuller K.M."/>
            <person name="Wasson B.J."/>
            <person name="Deadmond M.C."/>
            <person name="Paddock B.E."/>
            <person name="Koyack M.J."/>
            <person name="Gallegos D.A."/>
            <person name="Mitchell E.A."/>
            <person name="Ushijima B."/>
            <person name="Saw J.H."/>
            <person name="Mcphail K.L."/>
            <person name="Videau P."/>
        </authorList>
    </citation>
    <scope>NUCLEOTIDE SEQUENCE [LARGE SCALE GENOMIC DNA]</scope>
    <source>
        <strain evidence="10 11">11A07</strain>
    </source>
</reference>
<comment type="caution">
    <text evidence="10">The sequence shown here is derived from an EMBL/GenBank/DDBJ whole genome shotgun (WGS) entry which is preliminary data.</text>
</comment>
<dbReference type="PANTHER" id="PTHR43289:SF34">
    <property type="entry name" value="SERINE_THREONINE-PROTEIN KINASE YBDM-RELATED"/>
    <property type="match status" value="1"/>
</dbReference>
<dbReference type="SMART" id="SM00220">
    <property type="entry name" value="S_TKc"/>
    <property type="match status" value="1"/>
</dbReference>
<evidence type="ECO:0000313" key="11">
    <source>
        <dbReference type="Proteomes" id="UP000727056"/>
    </source>
</evidence>
<keyword evidence="2" id="KW-0808">Transferase</keyword>
<evidence type="ECO:0000256" key="7">
    <source>
        <dbReference type="PROSITE-ProRule" id="PRU10141"/>
    </source>
</evidence>
<evidence type="ECO:0000256" key="6">
    <source>
        <dbReference type="ARBA" id="ARBA00022840"/>
    </source>
</evidence>
<dbReference type="EMBL" id="JAAVJC010000104">
    <property type="protein sequence ID" value="NJQ15908.1"/>
    <property type="molecule type" value="Genomic_DNA"/>
</dbReference>
<keyword evidence="5" id="KW-0418">Kinase</keyword>
<dbReference type="Gene3D" id="3.30.200.20">
    <property type="entry name" value="Phosphorylase Kinase, domain 1"/>
    <property type="match status" value="1"/>
</dbReference>
<accession>A0ABX1C9T8</accession>
<dbReference type="SUPFAM" id="SSF53822">
    <property type="entry name" value="Periplasmic binding protein-like I"/>
    <property type="match status" value="1"/>
</dbReference>
<name>A0ABX1C9T8_9ACTN</name>
<gene>
    <name evidence="10" type="ORF">HCN52_13355</name>
</gene>
<comment type="similarity">
    <text evidence="1">Belongs to the leucine-binding protein family.</text>
</comment>
<evidence type="ECO:0000256" key="5">
    <source>
        <dbReference type="ARBA" id="ARBA00022777"/>
    </source>
</evidence>
<feature type="domain" description="Protein kinase" evidence="9">
    <location>
        <begin position="15"/>
        <end position="278"/>
    </location>
</feature>
<dbReference type="InterPro" id="IPR000719">
    <property type="entry name" value="Prot_kinase_dom"/>
</dbReference>
<evidence type="ECO:0000259" key="9">
    <source>
        <dbReference type="PROSITE" id="PS50011"/>
    </source>
</evidence>
<feature type="region of interest" description="Disordered" evidence="8">
    <location>
        <begin position="300"/>
        <end position="363"/>
    </location>
</feature>
<organism evidence="10 11">
    <name type="scientific">Streptomyces bohaiensis</name>
    <dbReference type="NCBI Taxonomy" id="1431344"/>
    <lineage>
        <taxon>Bacteria</taxon>
        <taxon>Bacillati</taxon>
        <taxon>Actinomycetota</taxon>
        <taxon>Actinomycetes</taxon>
        <taxon>Kitasatosporales</taxon>
        <taxon>Streptomycetaceae</taxon>
        <taxon>Streptomyces</taxon>
    </lineage>
</organism>
<dbReference type="PROSITE" id="PS50011">
    <property type="entry name" value="PROTEIN_KINASE_DOM"/>
    <property type="match status" value="1"/>
</dbReference>
<keyword evidence="4 7" id="KW-0547">Nucleotide-binding</keyword>
<dbReference type="PANTHER" id="PTHR43289">
    <property type="entry name" value="MITOGEN-ACTIVATED PROTEIN KINASE KINASE KINASE 20-RELATED"/>
    <property type="match status" value="1"/>
</dbReference>
<proteinExistence type="inferred from homology"/>
<dbReference type="Gene3D" id="3.40.50.2300">
    <property type="match status" value="2"/>
</dbReference>
<dbReference type="PROSITE" id="PS00107">
    <property type="entry name" value="PROTEIN_KINASE_ATP"/>
    <property type="match status" value="1"/>
</dbReference>
<evidence type="ECO:0000256" key="8">
    <source>
        <dbReference type="SAM" id="MobiDB-lite"/>
    </source>
</evidence>
<dbReference type="InterPro" id="IPR028082">
    <property type="entry name" value="Peripla_BP_I"/>
</dbReference>
<dbReference type="SUPFAM" id="SSF56112">
    <property type="entry name" value="Protein kinase-like (PK-like)"/>
    <property type="match status" value="1"/>
</dbReference>
<dbReference type="Gene3D" id="1.10.510.10">
    <property type="entry name" value="Transferase(Phosphotransferase) domain 1"/>
    <property type="match status" value="1"/>
</dbReference>
<feature type="compositionally biased region" description="Low complexity" evidence="8">
    <location>
        <begin position="314"/>
        <end position="325"/>
    </location>
</feature>
<evidence type="ECO:0000256" key="3">
    <source>
        <dbReference type="ARBA" id="ARBA00022729"/>
    </source>
</evidence>
<feature type="binding site" evidence="7">
    <location>
        <position position="43"/>
    </location>
    <ligand>
        <name>ATP</name>
        <dbReference type="ChEBI" id="CHEBI:30616"/>
    </ligand>
</feature>
<dbReference type="Pfam" id="PF13458">
    <property type="entry name" value="Peripla_BP_6"/>
    <property type="match status" value="1"/>
</dbReference>
<feature type="region of interest" description="Disordered" evidence="8">
    <location>
        <begin position="388"/>
        <end position="420"/>
    </location>
</feature>
<evidence type="ECO:0000256" key="4">
    <source>
        <dbReference type="ARBA" id="ARBA00022741"/>
    </source>
</evidence>